<evidence type="ECO:0000256" key="1">
    <source>
        <dbReference type="SAM" id="MobiDB-lite"/>
    </source>
</evidence>
<gene>
    <name evidence="2" type="ORF">C4B63_73g9</name>
</gene>
<dbReference type="EMBL" id="PRFA01000073">
    <property type="protein sequence ID" value="PWU88438.1"/>
    <property type="molecule type" value="Genomic_DNA"/>
</dbReference>
<dbReference type="AlphaFoldDB" id="A0A2V2V078"/>
<organism evidence="2 3">
    <name type="scientific">Trypanosoma cruzi</name>
    <dbReference type="NCBI Taxonomy" id="5693"/>
    <lineage>
        <taxon>Eukaryota</taxon>
        <taxon>Discoba</taxon>
        <taxon>Euglenozoa</taxon>
        <taxon>Kinetoplastea</taxon>
        <taxon>Metakinetoplastina</taxon>
        <taxon>Trypanosomatida</taxon>
        <taxon>Trypanosomatidae</taxon>
        <taxon>Trypanosoma</taxon>
        <taxon>Schizotrypanum</taxon>
    </lineage>
</organism>
<comment type="caution">
    <text evidence="2">The sequence shown here is derived from an EMBL/GenBank/DDBJ whole genome shotgun (WGS) entry which is preliminary data.</text>
</comment>
<proteinExistence type="predicted"/>
<dbReference type="VEuPathDB" id="TriTrypDB:BCY84_04950"/>
<dbReference type="VEuPathDB" id="TriTrypDB:TCDM_04967"/>
<evidence type="ECO:0000313" key="2">
    <source>
        <dbReference type="EMBL" id="PWU88438.1"/>
    </source>
</evidence>
<feature type="region of interest" description="Disordered" evidence="1">
    <location>
        <begin position="111"/>
        <end position="278"/>
    </location>
</feature>
<dbReference type="VEuPathDB" id="TriTrypDB:TcBrA4_0067120"/>
<dbReference type="VEuPathDB" id="TriTrypDB:TcCL_NonESM01430"/>
<reference evidence="2 3" key="1">
    <citation type="journal article" date="2018" name="Microb. Genom.">
        <title>Expanding an expanded genome: long-read sequencing of Trypanosoma cruzi.</title>
        <authorList>
            <person name="Berna L."/>
            <person name="Rodriguez M."/>
            <person name="Chiribao M.L."/>
            <person name="Parodi-Talice A."/>
            <person name="Pita S."/>
            <person name="Rijo G."/>
            <person name="Alvarez-Valin F."/>
            <person name="Robello C."/>
        </authorList>
    </citation>
    <scope>NUCLEOTIDE SEQUENCE [LARGE SCALE GENOMIC DNA]</scope>
    <source>
        <strain evidence="2 3">Dm28c</strain>
    </source>
</reference>
<accession>A0A2V2V078</accession>
<dbReference type="VEuPathDB" id="TriTrypDB:ECC02_002488"/>
<feature type="region of interest" description="Disordered" evidence="1">
    <location>
        <begin position="1"/>
        <end position="26"/>
    </location>
</feature>
<dbReference type="VEuPathDB" id="TriTrypDB:TCSYLVIO_006896"/>
<evidence type="ECO:0000313" key="3">
    <source>
        <dbReference type="Proteomes" id="UP000246121"/>
    </source>
</evidence>
<name>A0A2V2V078_TRYCR</name>
<dbReference type="VEuPathDB" id="TriTrypDB:TCDM_04966"/>
<dbReference type="VEuPathDB" id="TriTrypDB:TcCLB.507997.50"/>
<dbReference type="VEuPathDB" id="TriTrypDB:Tc_MARK_5650"/>
<dbReference type="VEuPathDB" id="TriTrypDB:C3747_50g164"/>
<feature type="compositionally biased region" description="Low complexity" evidence="1">
    <location>
        <begin position="204"/>
        <end position="220"/>
    </location>
</feature>
<dbReference type="VEuPathDB" id="TriTrypDB:TcCLB.508593.40"/>
<protein>
    <submittedName>
        <fullName evidence="2">Uncharacterized protein</fullName>
    </submittedName>
</protein>
<dbReference type="VEuPathDB" id="TriTrypDB:TcG_02330"/>
<dbReference type="Proteomes" id="UP000246121">
    <property type="component" value="Unassembled WGS sequence"/>
</dbReference>
<sequence length="454" mass="49806">MQIPEGCRGRSPPSPSSSASLQTEPASMRLVPAQVVELISEAREKGGFAGALRYCDLGPLLQRLGCAWDMERLDDCWYDMVRGRPTSFVDDLPWAAQCLYEHLRGDSVVIPKPAPRRHLHGGKDTLTPQQHETDGLAKAPCDSTSEAREPQPPQPQELKQQSGQEKESRPAPQAAISSGRPRDLSAGKSHAATPRNVRFASPTLSSLRRSRSNSLPQRRNNALERSPKRGRSLSPKTTTGGVFRRLIEDAERRRKRASPPPTSNLETRTTTGGEGGGTVVLTKASMKIEDGVSLTKPISRHMSLTDQSWNKPTKSYTAKLGPEPASVDRLEAAVPTPHVERQEPTGPSAYVPAGYVEAVARLRRFAASRNHFQFVDSLRSKTPVSTSKGILLERAPILRLPVSDPIEGNSAVDVRLATPARSHCLLVPRDVPYDDPSRVLIQDLLRGTRVRPRE</sequence>
<dbReference type="VEuPathDB" id="TriTrypDB:C4B63_73g9"/>